<dbReference type="Proteomes" id="UP000292085">
    <property type="component" value="Unassembled WGS sequence"/>
</dbReference>
<evidence type="ECO:0000313" key="3">
    <source>
        <dbReference type="Proteomes" id="UP000292085"/>
    </source>
</evidence>
<sequence length="67" mass="7166">MAIVEVGRFNRNEAHIVIGRLEAEGIPALALDGNASIADGSYLFIPVRVMVDEDDAETARRIVADAA</sequence>
<evidence type="ECO:0000313" key="2">
    <source>
        <dbReference type="EMBL" id="RZF65612.1"/>
    </source>
</evidence>
<protein>
    <submittedName>
        <fullName evidence="2">DUF2007 domain-containing protein</fullName>
    </submittedName>
</protein>
<name>A0A4Q6Y5G1_9SPHN</name>
<dbReference type="RefSeq" id="WP_130155547.1">
    <property type="nucleotide sequence ID" value="NZ_SGIS01000005.1"/>
</dbReference>
<dbReference type="EMBL" id="SGIS01000005">
    <property type="protein sequence ID" value="RZF65612.1"/>
    <property type="molecule type" value="Genomic_DNA"/>
</dbReference>
<evidence type="ECO:0000259" key="1">
    <source>
        <dbReference type="Pfam" id="PF09413"/>
    </source>
</evidence>
<keyword evidence="3" id="KW-1185">Reference proteome</keyword>
<accession>A0A4Q6Y5G1</accession>
<dbReference type="InterPro" id="IPR011322">
    <property type="entry name" value="N-reg_PII-like_a/b"/>
</dbReference>
<dbReference type="Pfam" id="PF09413">
    <property type="entry name" value="DUF2007"/>
    <property type="match status" value="1"/>
</dbReference>
<dbReference type="Gene3D" id="3.30.70.790">
    <property type="entry name" value="UreE, C-terminal domain"/>
    <property type="match status" value="1"/>
</dbReference>
<gene>
    <name evidence="2" type="ORF">EWE75_04760</name>
</gene>
<dbReference type="AlphaFoldDB" id="A0A4Q6Y5G1"/>
<comment type="caution">
    <text evidence="2">The sequence shown here is derived from an EMBL/GenBank/DDBJ whole genome shotgun (WGS) entry which is preliminary data.</text>
</comment>
<organism evidence="2 3">
    <name type="scientific">Sphingomonas populi</name>
    <dbReference type="NCBI Taxonomy" id="2484750"/>
    <lineage>
        <taxon>Bacteria</taxon>
        <taxon>Pseudomonadati</taxon>
        <taxon>Pseudomonadota</taxon>
        <taxon>Alphaproteobacteria</taxon>
        <taxon>Sphingomonadales</taxon>
        <taxon>Sphingomonadaceae</taxon>
        <taxon>Sphingomonas</taxon>
    </lineage>
</organism>
<reference evidence="2 3" key="1">
    <citation type="submission" date="2019-02" db="EMBL/GenBank/DDBJ databases">
        <authorList>
            <person name="Li Y."/>
        </authorList>
    </citation>
    <scope>NUCLEOTIDE SEQUENCE [LARGE SCALE GENOMIC DNA]</scope>
    <source>
        <strain evidence="2 3">3-7</strain>
    </source>
</reference>
<dbReference type="InterPro" id="IPR018551">
    <property type="entry name" value="DUF2007"/>
</dbReference>
<feature type="domain" description="DUF2007" evidence="1">
    <location>
        <begin position="9"/>
        <end position="66"/>
    </location>
</feature>
<dbReference type="OrthoDB" id="7573469at2"/>
<proteinExistence type="predicted"/>
<dbReference type="SUPFAM" id="SSF54913">
    <property type="entry name" value="GlnB-like"/>
    <property type="match status" value="1"/>
</dbReference>